<comment type="similarity">
    <text evidence="1">Belongs to the bacterial solute-binding protein 1 family.</text>
</comment>
<dbReference type="SUPFAM" id="SSF53850">
    <property type="entry name" value="Periplasmic binding protein-like II"/>
    <property type="match status" value="1"/>
</dbReference>
<dbReference type="PANTHER" id="PTHR43649:SF29">
    <property type="entry name" value="OSMOPROTECTIVE COMPOUNDS-BINDING PROTEIN GGTB"/>
    <property type="match status" value="1"/>
</dbReference>
<dbReference type="Gene3D" id="3.40.190.10">
    <property type="entry name" value="Periplasmic binding protein-like II"/>
    <property type="match status" value="2"/>
</dbReference>
<protein>
    <submittedName>
        <fullName evidence="3">Extracellular solute-binding protein</fullName>
    </submittedName>
</protein>
<dbReference type="Proteomes" id="UP001523262">
    <property type="component" value="Unassembled WGS sequence"/>
</dbReference>
<dbReference type="InterPro" id="IPR006059">
    <property type="entry name" value="SBP"/>
</dbReference>
<reference evidence="3 4" key="1">
    <citation type="submission" date="2022-06" db="EMBL/GenBank/DDBJ databases">
        <authorList>
            <person name="Jeon C.O."/>
        </authorList>
    </citation>
    <scope>NUCLEOTIDE SEQUENCE [LARGE SCALE GENOMIC DNA]</scope>
    <source>
        <strain evidence="3 4">KCTC 13943</strain>
    </source>
</reference>
<accession>A0ABT0WHE8</accession>
<comment type="caution">
    <text evidence="3">The sequence shown here is derived from an EMBL/GenBank/DDBJ whole genome shotgun (WGS) entry which is preliminary data.</text>
</comment>
<name>A0ABT0WHE8_9BACI</name>
<evidence type="ECO:0000313" key="3">
    <source>
        <dbReference type="EMBL" id="MCM2535736.1"/>
    </source>
</evidence>
<organism evidence="3 4">
    <name type="scientific">Neobacillus pocheonensis</name>
    <dbReference type="NCBI Taxonomy" id="363869"/>
    <lineage>
        <taxon>Bacteria</taxon>
        <taxon>Bacillati</taxon>
        <taxon>Bacillota</taxon>
        <taxon>Bacilli</taxon>
        <taxon>Bacillales</taxon>
        <taxon>Bacillaceae</taxon>
        <taxon>Neobacillus</taxon>
    </lineage>
</organism>
<evidence type="ECO:0000256" key="2">
    <source>
        <dbReference type="ARBA" id="ARBA00022448"/>
    </source>
</evidence>
<dbReference type="Pfam" id="PF01547">
    <property type="entry name" value="SBP_bac_1"/>
    <property type="match status" value="1"/>
</dbReference>
<dbReference type="PANTHER" id="PTHR43649">
    <property type="entry name" value="ARABINOSE-BINDING PROTEIN-RELATED"/>
    <property type="match status" value="1"/>
</dbReference>
<gene>
    <name evidence="3" type="ORF">NDK43_29990</name>
</gene>
<evidence type="ECO:0000256" key="1">
    <source>
        <dbReference type="ARBA" id="ARBA00008520"/>
    </source>
</evidence>
<evidence type="ECO:0000313" key="4">
    <source>
        <dbReference type="Proteomes" id="UP001523262"/>
    </source>
</evidence>
<keyword evidence="2" id="KW-0813">Transport</keyword>
<proteinExistence type="inferred from homology"/>
<dbReference type="InterPro" id="IPR050490">
    <property type="entry name" value="Bact_solute-bd_prot1"/>
</dbReference>
<dbReference type="EMBL" id="JAMQCR010000003">
    <property type="protein sequence ID" value="MCM2535736.1"/>
    <property type="molecule type" value="Genomic_DNA"/>
</dbReference>
<sequence>MNEVTALNDDYKQKANVLLGSQNPPDVFFTWAGEYGQKFIRDGVALDLSKYYQQNSSWSSQLIGSQVNFFKKDDKVYGVPLFTDSKLFFYNKDIFDKLGLQAPTTWDEFIKDLTAIKKSGTTPLMLGNKASWAAAHYVTALNQRMVPKDVLDKDLSYQGAQFTDPGYVEALKKLNELKTYMNDNPNAIAHDEARNLFLGGKAAVTFLETQEITFMKDATFKWGTFKVPTIAGAKGDQTGLIGAPEGFMIHSKSQHPKEAMEFLEFMTSKVNGEKLIKDTGLASTVDGAVNANTATSHEIEAMNLIKSANNMEIWTDSALDSRVFKPYGDGVQAMLGGNMTPEQVMKNVQDAAKQLKQ</sequence>
<keyword evidence="4" id="KW-1185">Reference proteome</keyword>